<comment type="caution">
    <text evidence="3">The sequence shown here is derived from an EMBL/GenBank/DDBJ whole genome shotgun (WGS) entry which is preliminary data.</text>
</comment>
<dbReference type="EMBL" id="SNWQ01000030">
    <property type="protein sequence ID" value="TDO33883.1"/>
    <property type="molecule type" value="Genomic_DNA"/>
</dbReference>
<reference evidence="3 4" key="1">
    <citation type="submission" date="2019-03" db="EMBL/GenBank/DDBJ databases">
        <title>Genomic Encyclopedia of Type Strains, Phase III (KMG-III): the genomes of soil and plant-associated and newly described type strains.</title>
        <authorList>
            <person name="Whitman W."/>
        </authorList>
    </citation>
    <scope>NUCLEOTIDE SEQUENCE [LARGE SCALE GENOMIC DNA]</scope>
    <source>
        <strain evidence="3 4">VKM Ac-2527</strain>
    </source>
</reference>
<keyword evidence="4" id="KW-1185">Reference proteome</keyword>
<dbReference type="InterPro" id="IPR004843">
    <property type="entry name" value="Calcineurin-like_PHP"/>
</dbReference>
<dbReference type="InterPro" id="IPR029052">
    <property type="entry name" value="Metallo-depent_PP-like"/>
</dbReference>
<dbReference type="RefSeq" id="WP_238166098.1">
    <property type="nucleotide sequence ID" value="NZ_SNWQ01000030.1"/>
</dbReference>
<evidence type="ECO:0000259" key="1">
    <source>
        <dbReference type="Pfam" id="PF00149"/>
    </source>
</evidence>
<evidence type="ECO:0000259" key="2">
    <source>
        <dbReference type="Pfam" id="PF09992"/>
    </source>
</evidence>
<proteinExistence type="predicted"/>
<gene>
    <name evidence="3" type="ORF">EV643_13067</name>
</gene>
<dbReference type="SUPFAM" id="SSF56300">
    <property type="entry name" value="Metallo-dependent phosphatases"/>
    <property type="match status" value="1"/>
</dbReference>
<dbReference type="Pfam" id="PF00149">
    <property type="entry name" value="Metallophos"/>
    <property type="match status" value="1"/>
</dbReference>
<dbReference type="Pfam" id="PF09992">
    <property type="entry name" value="NAGPA"/>
    <property type="match status" value="1"/>
</dbReference>
<dbReference type="InterPro" id="IPR018711">
    <property type="entry name" value="NAGPA"/>
</dbReference>
<evidence type="ECO:0000313" key="4">
    <source>
        <dbReference type="Proteomes" id="UP000295388"/>
    </source>
</evidence>
<accession>A0A4R6JDD8</accession>
<dbReference type="AlphaFoldDB" id="A0A4R6JDD8"/>
<feature type="domain" description="Calcineurin-like phosphoesterase" evidence="1">
    <location>
        <begin position="821"/>
        <end position="995"/>
    </location>
</feature>
<protein>
    <submittedName>
        <fullName evidence="3">Calcineurin-like phosphoesterase family protein</fullName>
    </submittedName>
</protein>
<dbReference type="PANTHER" id="PTHR40446">
    <property type="entry name" value="N-ACETYLGLUCOSAMINE-1-PHOSPHODIESTER ALPHA-N-ACETYLGLUCOSAMINIDASE"/>
    <property type="match status" value="1"/>
</dbReference>
<organism evidence="3 4">
    <name type="scientific">Kribbella caucasensis</name>
    <dbReference type="NCBI Taxonomy" id="2512215"/>
    <lineage>
        <taxon>Bacteria</taxon>
        <taxon>Bacillati</taxon>
        <taxon>Actinomycetota</taxon>
        <taxon>Actinomycetes</taxon>
        <taxon>Propionibacteriales</taxon>
        <taxon>Kribbellaceae</taxon>
        <taxon>Kribbella</taxon>
    </lineage>
</organism>
<name>A0A4R6JDD8_9ACTN</name>
<evidence type="ECO:0000313" key="3">
    <source>
        <dbReference type="EMBL" id="TDO33883.1"/>
    </source>
</evidence>
<dbReference type="Gene3D" id="3.60.21.10">
    <property type="match status" value="1"/>
</dbReference>
<dbReference type="PANTHER" id="PTHR40446:SF2">
    <property type="entry name" value="N-ACETYLGLUCOSAMINE-1-PHOSPHODIESTER ALPHA-N-ACETYLGLUCOSAMINIDASE"/>
    <property type="match status" value="1"/>
</dbReference>
<feature type="domain" description="Phosphodiester glycosidase" evidence="2">
    <location>
        <begin position="275"/>
        <end position="445"/>
    </location>
</feature>
<dbReference type="GO" id="GO:0016787">
    <property type="term" value="F:hydrolase activity"/>
    <property type="evidence" value="ECO:0007669"/>
    <property type="project" value="InterPro"/>
</dbReference>
<dbReference type="Proteomes" id="UP000295388">
    <property type="component" value="Unassembled WGS sequence"/>
</dbReference>
<sequence length="1179" mass="122828">MSTPAPVRPAKPAHRAIASPNLPARRTAATKPNRAIALGLVAGGLLATVAVNPAAAQPAPDPARLQSLALQAAEARRGSSAVSDIPDIAIASAGEGIITRRNDSPVAPGVNYTSFDRLDARGWLRGDILVTDLDAGGVTVDYLNPGTVSGREVLSQQVARKGAIAGVNGDFFDINDTGAPLGIGIERDADGGAGRFVNGPASGHNESAVIGKDGLGRIAQVFLEGTATDDDASTVNLSNLNSPAVNSGGIGLYTPQWGAAARTRTVDGLPTVREVILRDGVVVSSATTPTTTPLAANEQALIGREAGATALTAFEPGDKVEVKYGPRADAADAAVAVSGNMQLARDGQVLDVDDTVMHPRTAIGFSDDGRRMVLLTVDGRMADSRGLTEKELGRLMLDLGADDVLNLDGGGSSTMLRQAPGEATPEVVNKPSDGGERLTPNGLGLLPVKGSGRLKGFRIEAPGTAAEPADTDLTKSARVLTGLSRVLTARGHDETYAAVPGTPYWWSGGNARVSDQGIVTGRKAGDVVVTAAQGQALGRFPMTVLGTPARLAPSTRQVSVPSATTKGFFSINGYDADGFSTWVEPRDIELSYDPGLINVVARDNGFDVSAAGAEGVSTVITAKVGTLTTQLTVIAGLSSEVVDEVDDLTRWQANAVPVGAATASRSAAEGHDGGQAIALDYSLTGSTATRAAYLSVTPQLTLPGQPQKLGAWVYGDGKGAWLRANAYDAAGGAAKTLNVAASVDWTGWKYVEADIPPGLTVPLKFWRIYVVETVPTRQYSGRIVVDDLTVRSAPPVNVAPPAKVVDPMVVADGNVDGKRWKFAVLSDAQFTADDPESEYARQARRTIREALAQQPEFLVINGDFVDRGFANDIALAKRIIDEEVAGKVPVHYVPGNHESYGPGDLSEWTKVFGPPSSTLDHKGTRFVLRDSSLGSLRAGGFAQILDLRKQLDDAARNPAIRNVVVMAHHPIDDPLPTANSQLADRKEAELLVRWLADFRASTGKGAAYMAAHAGTFAATRTDGVLLPLTGNSGKGPAAAPDAGGFTGWALVGVDPSSTAAAAGERRWSAPERAWFQVEFRPHVDSLELAAPTSLRRGDTAPAAATVVQDARRVPVAFPVSADWWGSTLLHIGPANTAPFWAVAAFDPATGQLTALHPGTAQLGVTVNGVSKSTTIRVDW</sequence>